<evidence type="ECO:0000313" key="4">
    <source>
        <dbReference type="Proteomes" id="UP000030765"/>
    </source>
</evidence>
<dbReference type="EnsemblMetazoa" id="ASIC021876-RA">
    <property type="protein sequence ID" value="ASIC021876-PA"/>
    <property type="gene ID" value="ASIC021876"/>
</dbReference>
<reference evidence="3" key="2">
    <citation type="submission" date="2020-05" db="UniProtKB">
        <authorList>
            <consortium name="EnsemblMetazoa"/>
        </authorList>
    </citation>
    <scope>IDENTIFICATION</scope>
</reference>
<dbReference type="AlphaFoldDB" id="A0A084WTU0"/>
<dbReference type="EMBL" id="ATLV01026914">
    <property type="status" value="NOT_ANNOTATED_CDS"/>
    <property type="molecule type" value="Genomic_DNA"/>
</dbReference>
<evidence type="ECO:0000313" key="2">
    <source>
        <dbReference type="EMBL" id="KFB53634.1"/>
    </source>
</evidence>
<keyword evidence="4" id="KW-1185">Reference proteome</keyword>
<feature type="region of interest" description="Disordered" evidence="1">
    <location>
        <begin position="44"/>
        <end position="68"/>
    </location>
</feature>
<keyword evidence="2" id="KW-0401">Integrin</keyword>
<name>A0A084WTU0_ANOSI</name>
<dbReference type="VEuPathDB" id="VectorBase:ASIC021876"/>
<reference evidence="2 4" key="1">
    <citation type="journal article" date="2014" name="BMC Genomics">
        <title>Genome sequence of Anopheles sinensis provides insight into genetics basis of mosquito competence for malaria parasites.</title>
        <authorList>
            <person name="Zhou D."/>
            <person name="Zhang D."/>
            <person name="Ding G."/>
            <person name="Shi L."/>
            <person name="Hou Q."/>
            <person name="Ye Y."/>
            <person name="Xu Y."/>
            <person name="Zhou H."/>
            <person name="Xiong C."/>
            <person name="Li S."/>
            <person name="Yu J."/>
            <person name="Hong S."/>
            <person name="Yu X."/>
            <person name="Zou P."/>
            <person name="Chen C."/>
            <person name="Chang X."/>
            <person name="Wang W."/>
            <person name="Lv Y."/>
            <person name="Sun Y."/>
            <person name="Ma L."/>
            <person name="Shen B."/>
            <person name="Zhu C."/>
        </authorList>
    </citation>
    <scope>NUCLEOTIDE SEQUENCE [LARGE SCALE GENOMIC DNA]</scope>
</reference>
<dbReference type="GO" id="GO:0007229">
    <property type="term" value="P:integrin-mediated signaling pathway"/>
    <property type="evidence" value="ECO:0007669"/>
    <property type="project" value="UniProtKB-KW"/>
</dbReference>
<dbReference type="Proteomes" id="UP000030765">
    <property type="component" value="Unassembled WGS sequence"/>
</dbReference>
<proteinExistence type="predicted"/>
<protein>
    <submittedName>
        <fullName evidence="2 3">Disintegrin and metalloproteinase domain-containing protein 9</fullName>
    </submittedName>
</protein>
<sequence>MRLLLLPKSETTALQSVRTETTSPQDTTAYFYTHSRAILTLLSSPKRRRARERKTPAAEREPVGMEPADMVCRRTRTSLIRLPNGCPRATGGGPYTKHGTPGKCAADPVRFIQCYGVDSVII</sequence>
<dbReference type="EMBL" id="KE525420">
    <property type="protein sequence ID" value="KFB53634.1"/>
    <property type="molecule type" value="Genomic_DNA"/>
</dbReference>
<organism evidence="2">
    <name type="scientific">Anopheles sinensis</name>
    <name type="common">Mosquito</name>
    <dbReference type="NCBI Taxonomy" id="74873"/>
    <lineage>
        <taxon>Eukaryota</taxon>
        <taxon>Metazoa</taxon>
        <taxon>Ecdysozoa</taxon>
        <taxon>Arthropoda</taxon>
        <taxon>Hexapoda</taxon>
        <taxon>Insecta</taxon>
        <taxon>Pterygota</taxon>
        <taxon>Neoptera</taxon>
        <taxon>Endopterygota</taxon>
        <taxon>Diptera</taxon>
        <taxon>Nematocera</taxon>
        <taxon>Culicoidea</taxon>
        <taxon>Culicidae</taxon>
        <taxon>Anophelinae</taxon>
        <taxon>Anopheles</taxon>
    </lineage>
</organism>
<evidence type="ECO:0000256" key="1">
    <source>
        <dbReference type="SAM" id="MobiDB-lite"/>
    </source>
</evidence>
<evidence type="ECO:0000313" key="3">
    <source>
        <dbReference type="EnsemblMetazoa" id="ASIC021876-PA"/>
    </source>
</evidence>
<feature type="compositionally biased region" description="Basic and acidic residues" evidence="1">
    <location>
        <begin position="53"/>
        <end position="63"/>
    </location>
</feature>
<accession>A0A084WTU0</accession>
<gene>
    <name evidence="2" type="ORF">ZHAS_00021876</name>
</gene>